<sequence length="66" mass="7655">MKINWTMHVLSSGAFSLWLFSSQRTVLEASTFLTGDLLHYSATSIRPCFPYFAWLKLPLDSSAYWY</sequence>
<keyword evidence="3" id="KW-1185">Reference proteome</keyword>
<reference evidence="2 3" key="1">
    <citation type="submission" date="2018-04" db="EMBL/GenBank/DDBJ databases">
        <title>WGS assembly of Panicum hallii var. hallii HAL2.</title>
        <authorList>
            <person name="Lovell J."/>
            <person name="Jenkins J."/>
            <person name="Lowry D."/>
            <person name="Mamidi S."/>
            <person name="Sreedasyam A."/>
            <person name="Weng X."/>
            <person name="Barry K."/>
            <person name="Bonette J."/>
            <person name="Campitelli B."/>
            <person name="Daum C."/>
            <person name="Gordon S."/>
            <person name="Gould B."/>
            <person name="Lipzen A."/>
            <person name="MacQueen A."/>
            <person name="Palacio-Mejia J."/>
            <person name="Plott C."/>
            <person name="Shakirov E."/>
            <person name="Shu S."/>
            <person name="Yoshinaga Y."/>
            <person name="Zane M."/>
            <person name="Rokhsar D."/>
            <person name="Grimwood J."/>
            <person name="Schmutz J."/>
            <person name="Juenger T."/>
        </authorList>
    </citation>
    <scope>NUCLEOTIDE SEQUENCE [LARGE SCALE GENOMIC DNA]</scope>
    <source>
        <strain evidence="3">cv. HAL2</strain>
    </source>
</reference>
<name>A0A2T7CIQ9_9POAL</name>
<evidence type="ECO:0000313" key="2">
    <source>
        <dbReference type="EMBL" id="PUZ43229.1"/>
    </source>
</evidence>
<dbReference type="Gramene" id="PUZ43229">
    <property type="protein sequence ID" value="PUZ43229"/>
    <property type="gene ID" value="GQ55_9G645600"/>
</dbReference>
<dbReference type="Proteomes" id="UP000244336">
    <property type="component" value="Chromosome 9"/>
</dbReference>
<feature type="signal peptide" evidence="1">
    <location>
        <begin position="1"/>
        <end position="29"/>
    </location>
</feature>
<accession>A0A2T7CIQ9</accession>
<protein>
    <submittedName>
        <fullName evidence="2">Uncharacterized protein</fullName>
    </submittedName>
</protein>
<feature type="chain" id="PRO_5015605681" evidence="1">
    <location>
        <begin position="30"/>
        <end position="66"/>
    </location>
</feature>
<gene>
    <name evidence="2" type="ORF">GQ55_9G645600</name>
</gene>
<organism evidence="2 3">
    <name type="scientific">Panicum hallii var. hallii</name>
    <dbReference type="NCBI Taxonomy" id="1504633"/>
    <lineage>
        <taxon>Eukaryota</taxon>
        <taxon>Viridiplantae</taxon>
        <taxon>Streptophyta</taxon>
        <taxon>Embryophyta</taxon>
        <taxon>Tracheophyta</taxon>
        <taxon>Spermatophyta</taxon>
        <taxon>Magnoliopsida</taxon>
        <taxon>Liliopsida</taxon>
        <taxon>Poales</taxon>
        <taxon>Poaceae</taxon>
        <taxon>PACMAD clade</taxon>
        <taxon>Panicoideae</taxon>
        <taxon>Panicodae</taxon>
        <taxon>Paniceae</taxon>
        <taxon>Panicinae</taxon>
        <taxon>Panicum</taxon>
        <taxon>Panicum sect. Panicum</taxon>
    </lineage>
</organism>
<dbReference type="AlphaFoldDB" id="A0A2T7CIQ9"/>
<evidence type="ECO:0000256" key="1">
    <source>
        <dbReference type="SAM" id="SignalP"/>
    </source>
</evidence>
<dbReference type="EMBL" id="CM009757">
    <property type="protein sequence ID" value="PUZ43229.1"/>
    <property type="molecule type" value="Genomic_DNA"/>
</dbReference>
<evidence type="ECO:0000313" key="3">
    <source>
        <dbReference type="Proteomes" id="UP000244336"/>
    </source>
</evidence>
<proteinExistence type="predicted"/>
<keyword evidence="1" id="KW-0732">Signal</keyword>